<gene>
    <name evidence="7" type="ORF">B7463_g11326</name>
</gene>
<evidence type="ECO:0000256" key="4">
    <source>
        <dbReference type="ARBA" id="ARBA00023239"/>
    </source>
</evidence>
<evidence type="ECO:0000256" key="1">
    <source>
        <dbReference type="ARBA" id="ARBA00001933"/>
    </source>
</evidence>
<dbReference type="EMBL" id="NCSJ02000375">
    <property type="protein sequence ID" value="RFU25012.1"/>
    <property type="molecule type" value="Genomic_DNA"/>
</dbReference>
<evidence type="ECO:0000313" key="7">
    <source>
        <dbReference type="EMBL" id="RFU25012.1"/>
    </source>
</evidence>
<name>A0A3E2GVH2_SCYLI</name>
<evidence type="ECO:0000256" key="2">
    <source>
        <dbReference type="ARBA" id="ARBA00006966"/>
    </source>
</evidence>
<dbReference type="GO" id="GO:0006567">
    <property type="term" value="P:L-threonine catabolic process"/>
    <property type="evidence" value="ECO:0007669"/>
    <property type="project" value="TreeGrafter"/>
</dbReference>
<reference evidence="7 8" key="1">
    <citation type="submission" date="2018-05" db="EMBL/GenBank/DDBJ databases">
        <title>Draft genome sequence of Scytalidium lignicola DSM 105466, a ubiquitous saprotrophic fungus.</title>
        <authorList>
            <person name="Buettner E."/>
            <person name="Gebauer A.M."/>
            <person name="Hofrichter M."/>
            <person name="Liers C."/>
            <person name="Kellner H."/>
        </authorList>
    </citation>
    <scope>NUCLEOTIDE SEQUENCE [LARGE SCALE GENOMIC DNA]</scope>
    <source>
        <strain evidence="7 8">DSM 105466</strain>
    </source>
</reference>
<dbReference type="InterPro" id="IPR015424">
    <property type="entry name" value="PyrdxlP-dep_Trfase"/>
</dbReference>
<sequence>MVSSPPILRRLPSLSPPPSLLRLPNHQPFWQPLSRLQSTLAAVAAQPNRRQAPTYGDHLDDVFEILKSKQIAWTNPGPAQFDFRSDVVTSPNLAMLRAIMETTLLDDVYREDDTTISLEQDMAKFTGHEAAMFVLSGTMANQIALRTHLVAPPHAVLCDARSHIVHWEAGGLGLSGTMVQCVAPSNGEYLTLEDIQRKAELSDDVHKCPTTVISLENTISGLIHPLSDIRLISAWSKKNALKLHLDGARLWEVVAAGAGSLKDYAECFDSVAIDFSKGLGAPMGAVIVGNHPFIARAQRIRKALGGGMRQAGVLSGPARAAVDGFFASEASQGRGAVGEKLRVAHDHARRVADMWVRKGGRLRRKTQTNLVWLDLDNAGISPDQFVEIGWMSGVKLGGSRIVLHYQVSEEALRRLALAFDMVCSRR</sequence>
<organism evidence="7 8">
    <name type="scientific">Scytalidium lignicola</name>
    <name type="common">Hyphomycete</name>
    <dbReference type="NCBI Taxonomy" id="5539"/>
    <lineage>
        <taxon>Eukaryota</taxon>
        <taxon>Fungi</taxon>
        <taxon>Dikarya</taxon>
        <taxon>Ascomycota</taxon>
        <taxon>Pezizomycotina</taxon>
        <taxon>Leotiomycetes</taxon>
        <taxon>Leotiomycetes incertae sedis</taxon>
        <taxon>Scytalidium</taxon>
    </lineage>
</organism>
<dbReference type="SUPFAM" id="SSF53383">
    <property type="entry name" value="PLP-dependent transferases"/>
    <property type="match status" value="1"/>
</dbReference>
<accession>A0A3E2GVH2</accession>
<dbReference type="InterPro" id="IPR015422">
    <property type="entry name" value="PyrdxlP-dep_Trfase_small"/>
</dbReference>
<dbReference type="FunFam" id="3.40.640.10:FF:000030">
    <property type="entry name" value="Low-specificity L-threonine aldolase"/>
    <property type="match status" value="1"/>
</dbReference>
<dbReference type="Proteomes" id="UP000258309">
    <property type="component" value="Unassembled WGS sequence"/>
</dbReference>
<proteinExistence type="inferred from homology"/>
<dbReference type="OrthoDB" id="10261951at2759"/>
<keyword evidence="8" id="KW-1185">Reference proteome</keyword>
<dbReference type="PIRSF" id="PIRSF017617">
    <property type="entry name" value="Thr_aldolase"/>
    <property type="match status" value="1"/>
</dbReference>
<dbReference type="InterPro" id="IPR023603">
    <property type="entry name" value="Low_specificity_L-TA-like"/>
</dbReference>
<dbReference type="GO" id="GO:0006545">
    <property type="term" value="P:glycine biosynthetic process"/>
    <property type="evidence" value="ECO:0007669"/>
    <property type="project" value="TreeGrafter"/>
</dbReference>
<dbReference type="InterPro" id="IPR015421">
    <property type="entry name" value="PyrdxlP-dep_Trfase_major"/>
</dbReference>
<evidence type="ECO:0000259" key="6">
    <source>
        <dbReference type="Pfam" id="PF01212"/>
    </source>
</evidence>
<feature type="non-terminal residue" evidence="7">
    <location>
        <position position="426"/>
    </location>
</feature>
<feature type="non-terminal residue" evidence="7">
    <location>
        <position position="1"/>
    </location>
</feature>
<dbReference type="PANTHER" id="PTHR48097">
    <property type="entry name" value="L-THREONINE ALDOLASE-RELATED"/>
    <property type="match status" value="1"/>
</dbReference>
<dbReference type="PANTHER" id="PTHR48097:SF9">
    <property type="entry name" value="L-THREONINE ALDOLASE"/>
    <property type="match status" value="1"/>
</dbReference>
<evidence type="ECO:0000256" key="5">
    <source>
        <dbReference type="PIRSR" id="PIRSR017617-1"/>
    </source>
</evidence>
<evidence type="ECO:0000256" key="3">
    <source>
        <dbReference type="ARBA" id="ARBA00022898"/>
    </source>
</evidence>
<keyword evidence="4" id="KW-0456">Lyase</keyword>
<dbReference type="InterPro" id="IPR001597">
    <property type="entry name" value="ArAA_b-elim_lyase/Thr_aldolase"/>
</dbReference>
<comment type="similarity">
    <text evidence="2">Belongs to the threonine aldolase family.</text>
</comment>
<protein>
    <recommendedName>
        <fullName evidence="6">Aromatic amino acid beta-eliminating lyase/threonine aldolase domain-containing protein</fullName>
    </recommendedName>
</protein>
<dbReference type="Gene3D" id="3.40.640.10">
    <property type="entry name" value="Type I PLP-dependent aspartate aminotransferase-like (Major domain)"/>
    <property type="match status" value="1"/>
</dbReference>
<keyword evidence="3" id="KW-0663">Pyridoxal phosphate</keyword>
<dbReference type="GO" id="GO:0008732">
    <property type="term" value="F:L-allo-threonine aldolase activity"/>
    <property type="evidence" value="ECO:0007669"/>
    <property type="project" value="TreeGrafter"/>
</dbReference>
<comment type="cofactor">
    <cofactor evidence="1">
        <name>pyridoxal 5'-phosphate</name>
        <dbReference type="ChEBI" id="CHEBI:597326"/>
    </cofactor>
</comment>
<dbReference type="GO" id="GO:0005829">
    <property type="term" value="C:cytosol"/>
    <property type="evidence" value="ECO:0007669"/>
    <property type="project" value="TreeGrafter"/>
</dbReference>
<dbReference type="Gene3D" id="3.90.1150.10">
    <property type="entry name" value="Aspartate Aminotransferase, domain 1"/>
    <property type="match status" value="1"/>
</dbReference>
<dbReference type="OMA" id="DVHKCPT"/>
<comment type="caution">
    <text evidence="7">The sequence shown here is derived from an EMBL/GenBank/DDBJ whole genome shotgun (WGS) entry which is preliminary data.</text>
</comment>
<dbReference type="Pfam" id="PF01212">
    <property type="entry name" value="Beta_elim_lyase"/>
    <property type="match status" value="1"/>
</dbReference>
<dbReference type="STRING" id="5539.A0A3E2GVH2"/>
<feature type="domain" description="Aromatic amino acid beta-eliminating lyase/threonine aldolase" evidence="6">
    <location>
        <begin position="82"/>
        <end position="376"/>
    </location>
</feature>
<evidence type="ECO:0000313" key="8">
    <source>
        <dbReference type="Proteomes" id="UP000258309"/>
    </source>
</evidence>
<dbReference type="AlphaFoldDB" id="A0A3E2GVH2"/>
<feature type="modified residue" description="N6-(pyridoxal phosphate)lysine" evidence="5">
    <location>
        <position position="277"/>
    </location>
</feature>